<evidence type="ECO:0000313" key="1">
    <source>
        <dbReference type="EMBL" id="MFC3527390.1"/>
    </source>
</evidence>
<protein>
    <submittedName>
        <fullName evidence="1">Uncharacterized protein</fullName>
    </submittedName>
</protein>
<accession>A0ABV7QZM2</accession>
<dbReference type="EMBL" id="JBHRXJ010000002">
    <property type="protein sequence ID" value="MFC3527390.1"/>
    <property type="molecule type" value="Genomic_DNA"/>
</dbReference>
<dbReference type="RefSeq" id="WP_377742849.1">
    <property type="nucleotide sequence ID" value="NZ_JBHRXJ010000002.1"/>
</dbReference>
<keyword evidence="2" id="KW-1185">Reference proteome</keyword>
<evidence type="ECO:0000313" key="2">
    <source>
        <dbReference type="Proteomes" id="UP001595721"/>
    </source>
</evidence>
<organism evidence="1 2">
    <name type="scientific">Paracoccus mangrovi</name>
    <dbReference type="NCBI Taxonomy" id="1715645"/>
    <lineage>
        <taxon>Bacteria</taxon>
        <taxon>Pseudomonadati</taxon>
        <taxon>Pseudomonadota</taxon>
        <taxon>Alphaproteobacteria</taxon>
        <taxon>Rhodobacterales</taxon>
        <taxon>Paracoccaceae</taxon>
        <taxon>Paracoccus</taxon>
    </lineage>
</organism>
<dbReference type="Proteomes" id="UP001595721">
    <property type="component" value="Unassembled WGS sequence"/>
</dbReference>
<reference evidence="2" key="1">
    <citation type="journal article" date="2019" name="Int. J. Syst. Evol. Microbiol.">
        <title>The Global Catalogue of Microorganisms (GCM) 10K type strain sequencing project: providing services to taxonomists for standard genome sequencing and annotation.</title>
        <authorList>
            <consortium name="The Broad Institute Genomics Platform"/>
            <consortium name="The Broad Institute Genome Sequencing Center for Infectious Disease"/>
            <person name="Wu L."/>
            <person name="Ma J."/>
        </authorList>
    </citation>
    <scope>NUCLEOTIDE SEQUENCE [LARGE SCALE GENOMIC DNA]</scope>
    <source>
        <strain evidence="2">KCTC 42899</strain>
    </source>
</reference>
<gene>
    <name evidence="1" type="ORF">ACFOMH_04325</name>
</gene>
<name>A0ABV7QZM2_9RHOB</name>
<sequence length="46" mass="4970">MCGSASIPLSPDLKALIDILPLDNLTFLVTANGKPSRQYETQRPAI</sequence>
<proteinExistence type="predicted"/>
<comment type="caution">
    <text evidence="1">The sequence shown here is derived from an EMBL/GenBank/DDBJ whole genome shotgun (WGS) entry which is preliminary data.</text>
</comment>